<reference evidence="5" key="1">
    <citation type="journal article" date="2016" name="Genome Announc.">
        <title>Draft genome sequences of fungus Aspergillus calidoustus.</title>
        <authorList>
            <person name="Horn F."/>
            <person name="Linde J."/>
            <person name="Mattern D.J."/>
            <person name="Walther G."/>
            <person name="Guthke R."/>
            <person name="Scherlach K."/>
            <person name="Martin K."/>
            <person name="Brakhage A.A."/>
            <person name="Petzke L."/>
            <person name="Valiante V."/>
        </authorList>
    </citation>
    <scope>NUCLEOTIDE SEQUENCE [LARGE SCALE GENOMIC DNA]</scope>
    <source>
        <strain evidence="5">SF006504</strain>
    </source>
</reference>
<evidence type="ECO:0000256" key="2">
    <source>
        <dbReference type="ARBA" id="ARBA00023002"/>
    </source>
</evidence>
<dbReference type="InterPro" id="IPR051609">
    <property type="entry name" value="NmrA/Isoflavone_reductase-like"/>
</dbReference>
<evidence type="ECO:0000256" key="1">
    <source>
        <dbReference type="ARBA" id="ARBA00022857"/>
    </source>
</evidence>
<sequence>MTPKLIAIAGGTGTIGSWIVRALHNSPLYKPIILSRANDTNKPNTSATTAIPADTDPATKETYEIETRYVDYTSLPSLTASLSGIHTVISALLIPSEKMVDYQVNLLNASIAAGVRRFAPSEFALSQEVHKQVDIDYAKIVVWDAVRAAVKRDNIDAAAFPCGMFMNYLAVGTSTDVAGERRRKRALAGFSEGALMFHPRPAPGEGGTPWVEVPLTPDGDFPDITMTDIRDIGRFVVAALGLEEPWGGRELGMAGETRNLREIIGIMQEVLGEEVEVRTVTREELQKRLDALDQSDILPRIDVQYTMACGQGGSVIKGVLNELCPEVKPVSIREFMEEAWGK</sequence>
<keyword evidence="1" id="KW-0521">NADP</keyword>
<dbReference type="InterPro" id="IPR045312">
    <property type="entry name" value="PCBER-like"/>
</dbReference>
<dbReference type="EMBL" id="CDMC01000016">
    <property type="protein sequence ID" value="CEL10074.1"/>
    <property type="molecule type" value="Genomic_DNA"/>
</dbReference>
<dbReference type="AlphaFoldDB" id="A0A0U5CH42"/>
<dbReference type="Gene3D" id="3.40.50.720">
    <property type="entry name" value="NAD(P)-binding Rossmann-like Domain"/>
    <property type="match status" value="1"/>
</dbReference>
<dbReference type="Proteomes" id="UP000054771">
    <property type="component" value="Unassembled WGS sequence"/>
</dbReference>
<dbReference type="OrthoDB" id="10000533at2759"/>
<accession>A0A0U5CH42</accession>
<dbReference type="OMA" id="KYWAEPS"/>
<feature type="domain" description="NmrA-like" evidence="3">
    <location>
        <begin position="4"/>
        <end position="167"/>
    </location>
</feature>
<keyword evidence="2" id="KW-0560">Oxidoreductase</keyword>
<dbReference type="CDD" id="cd05259">
    <property type="entry name" value="PCBER_SDR_a"/>
    <property type="match status" value="1"/>
</dbReference>
<dbReference type="GO" id="GO:0016491">
    <property type="term" value="F:oxidoreductase activity"/>
    <property type="evidence" value="ECO:0007669"/>
    <property type="project" value="UniProtKB-KW"/>
</dbReference>
<evidence type="ECO:0000259" key="3">
    <source>
        <dbReference type="Pfam" id="PF05368"/>
    </source>
</evidence>
<dbReference type="InterPro" id="IPR008030">
    <property type="entry name" value="NmrA-like"/>
</dbReference>
<dbReference type="PANTHER" id="PTHR47706">
    <property type="entry name" value="NMRA-LIKE FAMILY PROTEIN"/>
    <property type="match status" value="1"/>
</dbReference>
<organism evidence="4 5">
    <name type="scientific">Aspergillus calidoustus</name>
    <dbReference type="NCBI Taxonomy" id="454130"/>
    <lineage>
        <taxon>Eukaryota</taxon>
        <taxon>Fungi</taxon>
        <taxon>Dikarya</taxon>
        <taxon>Ascomycota</taxon>
        <taxon>Pezizomycotina</taxon>
        <taxon>Eurotiomycetes</taxon>
        <taxon>Eurotiomycetidae</taxon>
        <taxon>Eurotiales</taxon>
        <taxon>Aspergillaceae</taxon>
        <taxon>Aspergillus</taxon>
        <taxon>Aspergillus subgen. Nidulantes</taxon>
    </lineage>
</organism>
<dbReference type="Pfam" id="PF05368">
    <property type="entry name" value="NmrA"/>
    <property type="match status" value="2"/>
</dbReference>
<name>A0A0U5CH42_ASPCI</name>
<feature type="domain" description="NmrA-like" evidence="3">
    <location>
        <begin position="205"/>
        <end position="289"/>
    </location>
</feature>
<dbReference type="SUPFAM" id="SSF51735">
    <property type="entry name" value="NAD(P)-binding Rossmann-fold domains"/>
    <property type="match status" value="1"/>
</dbReference>
<dbReference type="InterPro" id="IPR036291">
    <property type="entry name" value="NAD(P)-bd_dom_sf"/>
</dbReference>
<dbReference type="PANTHER" id="PTHR47706:SF2">
    <property type="entry name" value="ISOFLAVONE REDUCTASE FAMILY PROTEIN (AFU_ORTHOLOGUE AFUA_2G05290)"/>
    <property type="match status" value="1"/>
</dbReference>
<gene>
    <name evidence="4" type="ORF">ASPCAL13201</name>
</gene>
<proteinExistence type="predicted"/>
<evidence type="ECO:0000313" key="5">
    <source>
        <dbReference type="Proteomes" id="UP000054771"/>
    </source>
</evidence>
<evidence type="ECO:0000313" key="4">
    <source>
        <dbReference type="EMBL" id="CEL10074.1"/>
    </source>
</evidence>
<keyword evidence="5" id="KW-1185">Reference proteome</keyword>
<protein>
    <recommendedName>
        <fullName evidence="3">NmrA-like domain-containing protein</fullName>
    </recommendedName>
</protein>